<protein>
    <submittedName>
        <fullName evidence="3">Cytochrome P450</fullName>
    </submittedName>
</protein>
<evidence type="ECO:0000313" key="4">
    <source>
        <dbReference type="Proteomes" id="UP001299970"/>
    </source>
</evidence>
<accession>A0ABS9TP70</accession>
<dbReference type="RefSeq" id="WP_241041111.1">
    <property type="nucleotide sequence ID" value="NZ_BAAAJF010000063.1"/>
</dbReference>
<evidence type="ECO:0000313" key="3">
    <source>
        <dbReference type="EMBL" id="MCH6170306.1"/>
    </source>
</evidence>
<name>A0ABS9TP70_9PSEU</name>
<dbReference type="Pfam" id="PF00067">
    <property type="entry name" value="p450"/>
    <property type="match status" value="1"/>
</dbReference>
<reference evidence="3 4" key="1">
    <citation type="submission" date="2022-03" db="EMBL/GenBank/DDBJ databases">
        <title>Pseudonocardia alaer sp. nov., a novel actinomycete isolated from reed forest soil.</title>
        <authorList>
            <person name="Wang L."/>
        </authorList>
    </citation>
    <scope>NUCLEOTIDE SEQUENCE [LARGE SCALE GENOMIC DNA]</scope>
    <source>
        <strain evidence="3 4">Y-16303</strain>
    </source>
</reference>
<evidence type="ECO:0000256" key="1">
    <source>
        <dbReference type="ARBA" id="ARBA00010617"/>
    </source>
</evidence>
<dbReference type="InterPro" id="IPR036396">
    <property type="entry name" value="Cyt_P450_sf"/>
</dbReference>
<dbReference type="Gene3D" id="1.10.630.10">
    <property type="entry name" value="Cytochrome P450"/>
    <property type="match status" value="1"/>
</dbReference>
<dbReference type="EMBL" id="JAKXMK010000031">
    <property type="protein sequence ID" value="MCH6170306.1"/>
    <property type="molecule type" value="Genomic_DNA"/>
</dbReference>
<dbReference type="InterPro" id="IPR001128">
    <property type="entry name" value="Cyt_P450"/>
</dbReference>
<dbReference type="SUPFAM" id="SSF48264">
    <property type="entry name" value="Cytochrome P450"/>
    <property type="match status" value="1"/>
</dbReference>
<proteinExistence type="inferred from homology"/>
<gene>
    <name evidence="3" type="ORF">MMF94_31785</name>
</gene>
<dbReference type="PANTHER" id="PTHR46696:SF1">
    <property type="entry name" value="CYTOCHROME P450 YJIB-RELATED"/>
    <property type="match status" value="1"/>
</dbReference>
<dbReference type="CDD" id="cd11030">
    <property type="entry name" value="CYP105-like"/>
    <property type="match status" value="1"/>
</dbReference>
<organism evidence="3 4">
    <name type="scientific">Pseudonocardia alaniniphila</name>
    <dbReference type="NCBI Taxonomy" id="75291"/>
    <lineage>
        <taxon>Bacteria</taxon>
        <taxon>Bacillati</taxon>
        <taxon>Actinomycetota</taxon>
        <taxon>Actinomycetes</taxon>
        <taxon>Pseudonocardiales</taxon>
        <taxon>Pseudonocardiaceae</taxon>
        <taxon>Pseudonocardia</taxon>
    </lineage>
</organism>
<dbReference type="PROSITE" id="PS00086">
    <property type="entry name" value="CYTOCHROME_P450"/>
    <property type="match status" value="1"/>
</dbReference>
<dbReference type="PANTHER" id="PTHR46696">
    <property type="entry name" value="P450, PUTATIVE (EUROFUNG)-RELATED"/>
    <property type="match status" value="1"/>
</dbReference>
<comment type="similarity">
    <text evidence="1 2">Belongs to the cytochrome P450 family.</text>
</comment>
<keyword evidence="4" id="KW-1185">Reference proteome</keyword>
<keyword evidence="2" id="KW-0479">Metal-binding</keyword>
<keyword evidence="2" id="KW-0408">Iron</keyword>
<dbReference type="InterPro" id="IPR017972">
    <property type="entry name" value="Cyt_P450_CS"/>
</dbReference>
<keyword evidence="2" id="KW-0560">Oxidoreductase</keyword>
<sequence length="411" mass="45502">MTPTSITTGRDGQAAAEPAYPMVRTCPFDPPAELAQLRAENPVGRVRLWDGSSPWLITRYEDVRRILSDPRVSSETDRPGYPIQSEAMRIGRVFTRSFIGMDDPKHARYRKMITSDFTARSTEALRPVVEKLVNDLLDEMEHGPRPVDLVKAFALPLPSMVICHMLGVPYPDHAFFQSCSRALLDTTAGPEAATRANEELWDYLTDLLAAKEAEPTDDILGRLAQRYIRTGLLSRDDAVCMATLLLVAGHETTANMIALGTLTLLEHPEQAAEVREGGTAVVKSAVEELLRLWTVLHTGRRRVALEDIEIGGVTIRAGEGIIAASESANRDSAVFASPDELDIHRGSNHHVAFGFGVHQCLGQPLARLELQMAYPALLRRFPGLHLAVPLEEIRFRDKMVVYGVQELPVSW</sequence>
<dbReference type="Proteomes" id="UP001299970">
    <property type="component" value="Unassembled WGS sequence"/>
</dbReference>
<keyword evidence="2" id="KW-0503">Monooxygenase</keyword>
<dbReference type="InterPro" id="IPR002397">
    <property type="entry name" value="Cyt_P450_B"/>
</dbReference>
<comment type="caution">
    <text evidence="3">The sequence shown here is derived from an EMBL/GenBank/DDBJ whole genome shotgun (WGS) entry which is preliminary data.</text>
</comment>
<dbReference type="PRINTS" id="PR00385">
    <property type="entry name" value="P450"/>
</dbReference>
<dbReference type="PRINTS" id="PR00359">
    <property type="entry name" value="BP450"/>
</dbReference>
<evidence type="ECO:0000256" key="2">
    <source>
        <dbReference type="RuleBase" id="RU000461"/>
    </source>
</evidence>
<keyword evidence="2" id="KW-0349">Heme</keyword>